<dbReference type="EMBL" id="CP159535">
    <property type="protein sequence ID" value="XCJ76003.1"/>
    <property type="molecule type" value="Genomic_DNA"/>
</dbReference>
<keyword evidence="3" id="KW-0804">Transcription</keyword>
<protein>
    <submittedName>
        <fullName evidence="6">ScbR family autoregulator-binding transcription factor</fullName>
    </submittedName>
</protein>
<keyword evidence="6" id="KW-0614">Plasmid</keyword>
<dbReference type="InterPro" id="IPR047923">
    <property type="entry name" value="ArpA-like"/>
</dbReference>
<evidence type="ECO:0000259" key="5">
    <source>
        <dbReference type="PROSITE" id="PS50977"/>
    </source>
</evidence>
<dbReference type="InterPro" id="IPR023772">
    <property type="entry name" value="DNA-bd_HTH_TetR-type_CS"/>
</dbReference>
<dbReference type="GO" id="GO:0003700">
    <property type="term" value="F:DNA-binding transcription factor activity"/>
    <property type="evidence" value="ECO:0007669"/>
    <property type="project" value="TreeGrafter"/>
</dbReference>
<accession>A0AAU8J660</accession>
<dbReference type="KEGG" id="stac:ABII15_38905"/>
<proteinExistence type="predicted"/>
<dbReference type="PANTHER" id="PTHR30055">
    <property type="entry name" value="HTH-TYPE TRANSCRIPTIONAL REGULATOR RUTR"/>
    <property type="match status" value="1"/>
</dbReference>
<feature type="domain" description="HTH tetR-type" evidence="5">
    <location>
        <begin position="9"/>
        <end position="69"/>
    </location>
</feature>
<keyword evidence="2 4" id="KW-0238">DNA-binding</keyword>
<geneLocation type="plasmid" evidence="6">
    <name>punmamed1</name>
</geneLocation>
<dbReference type="InterPro" id="IPR050109">
    <property type="entry name" value="HTH-type_TetR-like_transc_reg"/>
</dbReference>
<evidence type="ECO:0000256" key="4">
    <source>
        <dbReference type="PROSITE-ProRule" id="PRU00335"/>
    </source>
</evidence>
<feature type="DNA-binding region" description="H-T-H motif" evidence="4">
    <location>
        <begin position="32"/>
        <end position="51"/>
    </location>
</feature>
<dbReference type="InterPro" id="IPR001647">
    <property type="entry name" value="HTH_TetR"/>
</dbReference>
<keyword evidence="1" id="KW-0805">Transcription regulation</keyword>
<dbReference type="RefSeq" id="WP_353947412.1">
    <property type="nucleotide sequence ID" value="NZ_CP159535.1"/>
</dbReference>
<evidence type="ECO:0000313" key="6">
    <source>
        <dbReference type="EMBL" id="XCJ76003.1"/>
    </source>
</evidence>
<dbReference type="PRINTS" id="PR00455">
    <property type="entry name" value="HTHTETR"/>
</dbReference>
<dbReference type="Pfam" id="PF00440">
    <property type="entry name" value="TetR_N"/>
    <property type="match status" value="1"/>
</dbReference>
<dbReference type="AlphaFoldDB" id="A0AAU8J660"/>
<dbReference type="Gene3D" id="1.10.357.10">
    <property type="entry name" value="Tetracycline Repressor, domain 2"/>
    <property type="match status" value="1"/>
</dbReference>
<organism evidence="6">
    <name type="scientific">Streptomyces tabacisoli</name>
    <dbReference type="NCBI Taxonomy" id="3156398"/>
    <lineage>
        <taxon>Bacteria</taxon>
        <taxon>Bacillati</taxon>
        <taxon>Actinomycetota</taxon>
        <taxon>Actinomycetes</taxon>
        <taxon>Kitasatosporales</taxon>
        <taxon>Streptomycetaceae</taxon>
        <taxon>Streptomyces</taxon>
    </lineage>
</organism>
<gene>
    <name evidence="6" type="ORF">ABII15_38905</name>
</gene>
<reference evidence="6" key="1">
    <citation type="submission" date="2024-06" db="EMBL/GenBank/DDBJ databases">
        <title>Streptomyces sp. strain HUAS MG91 genome sequences.</title>
        <authorList>
            <person name="Mo P."/>
        </authorList>
    </citation>
    <scope>NUCLEOTIDE SEQUENCE</scope>
    <source>
        <strain evidence="6">HUAS MG91</strain>
        <plasmid evidence="6">punmamed1</plasmid>
    </source>
</reference>
<evidence type="ECO:0000256" key="3">
    <source>
        <dbReference type="ARBA" id="ARBA00023163"/>
    </source>
</evidence>
<dbReference type="NCBIfam" id="NF041196">
    <property type="entry name" value="ScbR_bind_reg"/>
    <property type="match status" value="1"/>
</dbReference>
<evidence type="ECO:0000256" key="2">
    <source>
        <dbReference type="ARBA" id="ARBA00023125"/>
    </source>
</evidence>
<evidence type="ECO:0000256" key="1">
    <source>
        <dbReference type="ARBA" id="ARBA00023015"/>
    </source>
</evidence>
<dbReference type="PROSITE" id="PS01081">
    <property type="entry name" value="HTH_TETR_1"/>
    <property type="match status" value="1"/>
</dbReference>
<name>A0AAU8J660_9ACTN</name>
<dbReference type="PANTHER" id="PTHR30055:SF234">
    <property type="entry name" value="HTH-TYPE TRANSCRIPTIONAL REGULATOR BETI"/>
    <property type="match status" value="1"/>
</dbReference>
<dbReference type="PROSITE" id="PS50977">
    <property type="entry name" value="HTH_TETR_2"/>
    <property type="match status" value="1"/>
</dbReference>
<dbReference type="InterPro" id="IPR009057">
    <property type="entry name" value="Homeodomain-like_sf"/>
</dbReference>
<dbReference type="InterPro" id="IPR036271">
    <property type="entry name" value="Tet_transcr_reg_TetR-rel_C_sf"/>
</dbReference>
<dbReference type="GO" id="GO:0000976">
    <property type="term" value="F:transcription cis-regulatory region binding"/>
    <property type="evidence" value="ECO:0007669"/>
    <property type="project" value="TreeGrafter"/>
</dbReference>
<dbReference type="SUPFAM" id="SSF48498">
    <property type="entry name" value="Tetracyclin repressor-like, C-terminal domain"/>
    <property type="match status" value="1"/>
</dbReference>
<dbReference type="SUPFAM" id="SSF46689">
    <property type="entry name" value="Homeodomain-like"/>
    <property type="match status" value="1"/>
</dbReference>
<sequence>MKAKQERSVRTLERLITSAAQQFADRGFVRATLSDVSEAAGVTKGALFFHFATKDELADAVQARGEDILESAIGDIAGREAFSLQILVDATHELNRLLREDPFVRAGVRITRERTGAAASDFYPLWFGRLWKLLDDARRKGELDGEVADMSARTLVTAAVSGVEVLASMGVSADEGDQWLTHLWDLFLPLLTPPGDPNRIRTMTFTDLP</sequence>